<reference evidence="11" key="1">
    <citation type="journal article" date="2023" name="IScience">
        <title>Live-bearing cockroach genome reveals convergent evolutionary mechanisms linked to viviparity in insects and beyond.</title>
        <authorList>
            <person name="Fouks B."/>
            <person name="Harrison M.C."/>
            <person name="Mikhailova A.A."/>
            <person name="Marchal E."/>
            <person name="English S."/>
            <person name="Carruthers M."/>
            <person name="Jennings E.C."/>
            <person name="Chiamaka E.L."/>
            <person name="Frigard R.A."/>
            <person name="Pippel M."/>
            <person name="Attardo G.M."/>
            <person name="Benoit J.B."/>
            <person name="Bornberg-Bauer E."/>
            <person name="Tobe S.S."/>
        </authorList>
    </citation>
    <scope>NUCLEOTIDE SEQUENCE</scope>
    <source>
        <strain evidence="11">Stay&amp;Tobe</strain>
    </source>
</reference>
<dbReference type="InterPro" id="IPR001650">
    <property type="entry name" value="Helicase_C-like"/>
</dbReference>
<dbReference type="GO" id="GO:0016787">
    <property type="term" value="F:hydrolase activity"/>
    <property type="evidence" value="ECO:0007669"/>
    <property type="project" value="UniProtKB-KW"/>
</dbReference>
<evidence type="ECO:0000256" key="5">
    <source>
        <dbReference type="ARBA" id="ARBA00022806"/>
    </source>
</evidence>
<proteinExistence type="predicted"/>
<evidence type="ECO:0000256" key="3">
    <source>
        <dbReference type="ARBA" id="ARBA00022741"/>
    </source>
</evidence>
<evidence type="ECO:0000259" key="10">
    <source>
        <dbReference type="PROSITE" id="PS51194"/>
    </source>
</evidence>
<name>A0AAD8E205_DIPPU</name>
<dbReference type="EC" id="3.6.4.13" evidence="2"/>
<sequence length="314" mass="34314">YPSARTITRKIVFHAGPTNSGKTFHALERFINSKSGVYCGPLKLLASEVFNKCNERGTPCDLVTGEERKCAQANGEPSSHVSCTVEMASVNVPYEVAVIDEIQMMRDTSRGWAWTRALLGIVANEIHVCGEEGAIELVQSLMTTTGEDVEVRKYKRLTELEVEKSALGSLDAVQPGDCIVCFSKHDIYSVSRGIEAKGREVAVIYGGLPPGTKLAQAQMFNDPENSCKVLVATDAIGMGLNLSIRRIIFYSLIKPSVNEKGEKEMNTLSVSQTLQIAGRAGRYGTQFDKGCVTTFKPEDLATLKNLLSQTRAHF</sequence>
<dbReference type="InterPro" id="IPR050699">
    <property type="entry name" value="RNA-DNA_Helicase"/>
</dbReference>
<dbReference type="PANTHER" id="PTHR12131:SF1">
    <property type="entry name" value="ATP-DEPENDENT RNA HELICASE SUPV3L1, MITOCHONDRIAL-RELATED"/>
    <property type="match status" value="1"/>
</dbReference>
<organism evidence="11 12">
    <name type="scientific">Diploptera punctata</name>
    <name type="common">Pacific beetle cockroach</name>
    <dbReference type="NCBI Taxonomy" id="6984"/>
    <lineage>
        <taxon>Eukaryota</taxon>
        <taxon>Metazoa</taxon>
        <taxon>Ecdysozoa</taxon>
        <taxon>Arthropoda</taxon>
        <taxon>Hexapoda</taxon>
        <taxon>Insecta</taxon>
        <taxon>Pterygota</taxon>
        <taxon>Neoptera</taxon>
        <taxon>Polyneoptera</taxon>
        <taxon>Dictyoptera</taxon>
        <taxon>Blattodea</taxon>
        <taxon>Blaberoidea</taxon>
        <taxon>Blaberidae</taxon>
        <taxon>Diplopterinae</taxon>
        <taxon>Diploptera</taxon>
    </lineage>
</organism>
<keyword evidence="4" id="KW-0378">Hydrolase</keyword>
<feature type="domain" description="Helicase C-terminal" evidence="10">
    <location>
        <begin position="152"/>
        <end position="314"/>
    </location>
</feature>
<gene>
    <name evidence="11" type="ORF">L9F63_008816</name>
</gene>
<keyword evidence="12" id="KW-1185">Reference proteome</keyword>
<dbReference type="FunFam" id="3.40.50.300:FF:000446">
    <property type="entry name" value="ATP-dependent RNA helicase SUPV3L1, mitochondrial"/>
    <property type="match status" value="1"/>
</dbReference>
<dbReference type="GO" id="GO:0003724">
    <property type="term" value="F:RNA helicase activity"/>
    <property type="evidence" value="ECO:0007669"/>
    <property type="project" value="UniProtKB-EC"/>
</dbReference>
<dbReference type="AlphaFoldDB" id="A0AAD8E205"/>
<evidence type="ECO:0000313" key="12">
    <source>
        <dbReference type="Proteomes" id="UP001233999"/>
    </source>
</evidence>
<dbReference type="PROSITE" id="PS51194">
    <property type="entry name" value="HELICASE_CTER"/>
    <property type="match status" value="1"/>
</dbReference>
<evidence type="ECO:0000256" key="9">
    <source>
        <dbReference type="ARBA" id="ARBA00047984"/>
    </source>
</evidence>
<dbReference type="GO" id="GO:0005524">
    <property type="term" value="F:ATP binding"/>
    <property type="evidence" value="ECO:0007669"/>
    <property type="project" value="UniProtKB-KW"/>
</dbReference>
<evidence type="ECO:0000256" key="2">
    <source>
        <dbReference type="ARBA" id="ARBA00012552"/>
    </source>
</evidence>
<evidence type="ECO:0000256" key="8">
    <source>
        <dbReference type="ARBA" id="ARBA00023128"/>
    </source>
</evidence>
<dbReference type="CDD" id="cd17913">
    <property type="entry name" value="DEXQc_Suv3"/>
    <property type="match status" value="1"/>
</dbReference>
<keyword evidence="5" id="KW-0347">Helicase</keyword>
<evidence type="ECO:0000313" key="11">
    <source>
        <dbReference type="EMBL" id="KAJ9573779.1"/>
    </source>
</evidence>
<keyword evidence="6" id="KW-0067">ATP-binding</keyword>
<dbReference type="EMBL" id="JASPKZ010010680">
    <property type="protein sequence ID" value="KAJ9573779.1"/>
    <property type="molecule type" value="Genomic_DNA"/>
</dbReference>
<dbReference type="Pfam" id="PF00271">
    <property type="entry name" value="Helicase_C"/>
    <property type="match status" value="1"/>
</dbReference>
<dbReference type="Gene3D" id="3.40.50.300">
    <property type="entry name" value="P-loop containing nucleotide triphosphate hydrolases"/>
    <property type="match status" value="2"/>
</dbReference>
<evidence type="ECO:0000256" key="6">
    <source>
        <dbReference type="ARBA" id="ARBA00022840"/>
    </source>
</evidence>
<dbReference type="SMART" id="SM00490">
    <property type="entry name" value="HELICc"/>
    <property type="match status" value="1"/>
</dbReference>
<dbReference type="Pfam" id="PF22527">
    <property type="entry name" value="DEXQc_Suv3"/>
    <property type="match status" value="1"/>
</dbReference>
<keyword evidence="7" id="KW-0809">Transit peptide</keyword>
<evidence type="ECO:0000256" key="7">
    <source>
        <dbReference type="ARBA" id="ARBA00022946"/>
    </source>
</evidence>
<feature type="non-terminal residue" evidence="11">
    <location>
        <position position="314"/>
    </location>
</feature>
<accession>A0AAD8E205</accession>
<dbReference type="InterPro" id="IPR055206">
    <property type="entry name" value="DEXQc_SUV3"/>
</dbReference>
<evidence type="ECO:0000256" key="4">
    <source>
        <dbReference type="ARBA" id="ARBA00022801"/>
    </source>
</evidence>
<comment type="subcellular location">
    <subcellularLocation>
        <location evidence="1">Mitochondrion</location>
    </subcellularLocation>
</comment>
<keyword evidence="3" id="KW-0547">Nucleotide-binding</keyword>
<evidence type="ECO:0000256" key="1">
    <source>
        <dbReference type="ARBA" id="ARBA00004173"/>
    </source>
</evidence>
<dbReference type="CDD" id="cd18805">
    <property type="entry name" value="SF2_C_suv3"/>
    <property type="match status" value="1"/>
</dbReference>
<protein>
    <recommendedName>
        <fullName evidence="2">RNA helicase</fullName>
        <ecNumber evidence="2">3.6.4.13</ecNumber>
    </recommendedName>
</protein>
<dbReference type="SUPFAM" id="SSF52540">
    <property type="entry name" value="P-loop containing nucleoside triphosphate hydrolases"/>
    <property type="match status" value="1"/>
</dbReference>
<dbReference type="InterPro" id="IPR044774">
    <property type="entry name" value="Suv3_DEXQc"/>
</dbReference>
<dbReference type="InterPro" id="IPR027417">
    <property type="entry name" value="P-loop_NTPase"/>
</dbReference>
<dbReference type="FunFam" id="3.40.50.300:FF:000269">
    <property type="entry name" value="ATP-dependent RNA helicase SUPV3L1, mitochondrial"/>
    <property type="match status" value="1"/>
</dbReference>
<dbReference type="GO" id="GO:0000965">
    <property type="term" value="P:mitochondrial RNA 3'-end processing"/>
    <property type="evidence" value="ECO:0007669"/>
    <property type="project" value="TreeGrafter"/>
</dbReference>
<dbReference type="Proteomes" id="UP001233999">
    <property type="component" value="Unassembled WGS sequence"/>
</dbReference>
<dbReference type="GO" id="GO:0045025">
    <property type="term" value="C:mitochondrial degradosome"/>
    <property type="evidence" value="ECO:0007669"/>
    <property type="project" value="TreeGrafter"/>
</dbReference>
<dbReference type="PANTHER" id="PTHR12131">
    <property type="entry name" value="ATP-DEPENDENT RNA AND DNA HELICASE"/>
    <property type="match status" value="1"/>
</dbReference>
<comment type="caution">
    <text evidence="11">The sequence shown here is derived from an EMBL/GenBank/DDBJ whole genome shotgun (WGS) entry which is preliminary data.</text>
</comment>
<keyword evidence="8" id="KW-0496">Mitochondrion</keyword>
<comment type="catalytic activity">
    <reaction evidence="9">
        <text>ATP + H2O = ADP + phosphate + H(+)</text>
        <dbReference type="Rhea" id="RHEA:13065"/>
        <dbReference type="ChEBI" id="CHEBI:15377"/>
        <dbReference type="ChEBI" id="CHEBI:15378"/>
        <dbReference type="ChEBI" id="CHEBI:30616"/>
        <dbReference type="ChEBI" id="CHEBI:43474"/>
        <dbReference type="ChEBI" id="CHEBI:456216"/>
        <dbReference type="EC" id="3.6.4.13"/>
    </reaction>
</comment>
<reference evidence="11" key="2">
    <citation type="submission" date="2023-05" db="EMBL/GenBank/DDBJ databases">
        <authorList>
            <person name="Fouks B."/>
        </authorList>
    </citation>
    <scope>NUCLEOTIDE SEQUENCE</scope>
    <source>
        <strain evidence="11">Stay&amp;Tobe</strain>
        <tissue evidence="11">Testes</tissue>
    </source>
</reference>